<feature type="compositionally biased region" description="Acidic residues" evidence="1">
    <location>
        <begin position="106"/>
        <end position="138"/>
    </location>
</feature>
<proteinExistence type="predicted"/>
<evidence type="ECO:0000256" key="1">
    <source>
        <dbReference type="SAM" id="MobiDB-lite"/>
    </source>
</evidence>
<gene>
    <name evidence="3" type="ORF">TMU3MR103_1618</name>
</gene>
<evidence type="ECO:0000313" key="4">
    <source>
        <dbReference type="Proteomes" id="UP000029381"/>
    </source>
</evidence>
<dbReference type="PATRIC" id="fig|1302648.3.peg.1580"/>
<feature type="signal peptide" evidence="2">
    <location>
        <begin position="1"/>
        <end position="19"/>
    </location>
</feature>
<name>A0A091BZU8_9ENTE</name>
<keyword evidence="4" id="KW-1185">Reference proteome</keyword>
<feature type="chain" id="PRO_5038400296" evidence="2">
    <location>
        <begin position="20"/>
        <end position="150"/>
    </location>
</feature>
<evidence type="ECO:0000256" key="2">
    <source>
        <dbReference type="SAM" id="SignalP"/>
    </source>
</evidence>
<evidence type="ECO:0000313" key="3">
    <source>
        <dbReference type="EMBL" id="KFN90239.1"/>
    </source>
</evidence>
<comment type="caution">
    <text evidence="3">The sequence shown here is derived from an EMBL/GenBank/DDBJ whole genome shotgun (WGS) entry which is preliminary data.</text>
</comment>
<feature type="region of interest" description="Disordered" evidence="1">
    <location>
        <begin position="105"/>
        <end position="150"/>
    </location>
</feature>
<dbReference type="PROSITE" id="PS51257">
    <property type="entry name" value="PROKAR_LIPOPROTEIN"/>
    <property type="match status" value="1"/>
</dbReference>
<dbReference type="RefSeq" id="WP_038023731.1">
    <property type="nucleotide sequence ID" value="NZ_JPVT01000171.1"/>
</dbReference>
<sequence length="150" mass="16891">MRKFTKGLMLGILSLAVLAGCSTNVSEDDLKANDWTIEPEEEDVPNMIASFSDHVMTVNVDVDSIESTATDEWEQMGEDFAKELASEMDFKLEYTLDGDQVTLQDTENEDESNTFEVSEEDDNITFTPSEDESDDDIETIVLEPRESEED</sequence>
<keyword evidence="3" id="KW-0449">Lipoprotein</keyword>
<dbReference type="AlphaFoldDB" id="A0A091BZU8"/>
<organism evidence="3 4">
    <name type="scientific">Tetragenococcus muriaticus 3MR10-3</name>
    <dbReference type="NCBI Taxonomy" id="1302648"/>
    <lineage>
        <taxon>Bacteria</taxon>
        <taxon>Bacillati</taxon>
        <taxon>Bacillota</taxon>
        <taxon>Bacilli</taxon>
        <taxon>Lactobacillales</taxon>
        <taxon>Enterococcaceae</taxon>
        <taxon>Tetragenococcus</taxon>
    </lineage>
</organism>
<keyword evidence="2" id="KW-0732">Signal</keyword>
<protein>
    <submittedName>
        <fullName evidence="3">LysM family lipoprotein</fullName>
    </submittedName>
</protein>
<dbReference type="EMBL" id="JPVT01000171">
    <property type="protein sequence ID" value="KFN90239.1"/>
    <property type="molecule type" value="Genomic_DNA"/>
</dbReference>
<accession>A0A091BZU8</accession>
<dbReference type="Proteomes" id="UP000029381">
    <property type="component" value="Unassembled WGS sequence"/>
</dbReference>
<reference evidence="3 4" key="1">
    <citation type="submission" date="2014-08" db="EMBL/GenBank/DDBJ databases">
        <title>Genome sequence of Tetragenococcus muriaticus.</title>
        <authorList>
            <person name="Chuea-nongthon C."/>
            <person name="Rodtong S."/>
            <person name="Yongsawatdigul J."/>
            <person name="Steele J.L."/>
            <person name="Liu X.-y."/>
            <person name="Speers J."/>
            <person name="Glasner J.D."/>
            <person name="Neeno-Eckwall E.C."/>
        </authorList>
    </citation>
    <scope>NUCLEOTIDE SEQUENCE [LARGE SCALE GENOMIC DNA]</scope>
    <source>
        <strain evidence="3 4">3MR10-3</strain>
    </source>
</reference>